<protein>
    <submittedName>
        <fullName evidence="1">Uncharacterized protein</fullName>
    </submittedName>
</protein>
<gene>
    <name evidence="1" type="ORF">BYL167_LOCUS60171</name>
</gene>
<dbReference type="AlphaFoldDB" id="A0A8S3EEN7"/>
<dbReference type="EMBL" id="CAJOBH010230006">
    <property type="protein sequence ID" value="CAF5067887.1"/>
    <property type="molecule type" value="Genomic_DNA"/>
</dbReference>
<evidence type="ECO:0000313" key="2">
    <source>
        <dbReference type="Proteomes" id="UP000681967"/>
    </source>
</evidence>
<accession>A0A8S3EEN7</accession>
<name>A0A8S3EEN7_9BILA</name>
<evidence type="ECO:0000313" key="1">
    <source>
        <dbReference type="EMBL" id="CAF5067887.1"/>
    </source>
</evidence>
<dbReference type="Proteomes" id="UP000681967">
    <property type="component" value="Unassembled WGS sequence"/>
</dbReference>
<organism evidence="1 2">
    <name type="scientific">Rotaria magnacalcarata</name>
    <dbReference type="NCBI Taxonomy" id="392030"/>
    <lineage>
        <taxon>Eukaryota</taxon>
        <taxon>Metazoa</taxon>
        <taxon>Spiralia</taxon>
        <taxon>Gnathifera</taxon>
        <taxon>Rotifera</taxon>
        <taxon>Eurotatoria</taxon>
        <taxon>Bdelloidea</taxon>
        <taxon>Philodinida</taxon>
        <taxon>Philodinidae</taxon>
        <taxon>Rotaria</taxon>
    </lineage>
</organism>
<comment type="caution">
    <text evidence="1">The sequence shown here is derived from an EMBL/GenBank/DDBJ whole genome shotgun (WGS) entry which is preliminary data.</text>
</comment>
<feature type="non-terminal residue" evidence="1">
    <location>
        <position position="84"/>
    </location>
</feature>
<proteinExistence type="predicted"/>
<sequence>MIIIILAVRIVLCEESRCNCELEQYRSNEAKTSMAFAKIGDKNTKYVCILHPIGLSVQSMEKPRAKLIGHNKEAYTILNIALAI</sequence>
<reference evidence="1" key="1">
    <citation type="submission" date="2021-02" db="EMBL/GenBank/DDBJ databases">
        <authorList>
            <person name="Nowell W R."/>
        </authorList>
    </citation>
    <scope>NUCLEOTIDE SEQUENCE</scope>
</reference>